<reference evidence="3 4" key="1">
    <citation type="submission" date="2016-11" db="EMBL/GenBank/DDBJ databases">
        <title>Comparative genomics of co-occurring bacteria in distinct bioleaching systems unravels niche-specific adaptation.</title>
        <authorList>
            <person name="Zhang X."/>
            <person name="Liu X."/>
            <person name="Yin H."/>
        </authorList>
    </citation>
    <scope>NUCLEOTIDE SEQUENCE [LARGE SCALE GENOMIC DNA]</scope>
    <source>
        <strain evidence="3 4">DX</strain>
    </source>
</reference>
<protein>
    <recommendedName>
        <fullName evidence="5">IcmE protein</fullName>
    </recommendedName>
</protein>
<name>A0A1V3SVT0_9BACT</name>
<feature type="region of interest" description="Disordered" evidence="1">
    <location>
        <begin position="190"/>
        <end position="213"/>
    </location>
</feature>
<keyword evidence="2" id="KW-1133">Transmembrane helix</keyword>
<dbReference type="InterPro" id="IPR005498">
    <property type="entry name" value="T4SS_VirB10/TraB/TrbI"/>
</dbReference>
<feature type="compositionally biased region" description="Basic and acidic residues" evidence="1">
    <location>
        <begin position="142"/>
        <end position="165"/>
    </location>
</feature>
<evidence type="ECO:0000313" key="3">
    <source>
        <dbReference type="EMBL" id="OOH72770.1"/>
    </source>
</evidence>
<organism evidence="3 4">
    <name type="scientific">Leptospirillum ferriphilum</name>
    <dbReference type="NCBI Taxonomy" id="178606"/>
    <lineage>
        <taxon>Bacteria</taxon>
        <taxon>Pseudomonadati</taxon>
        <taxon>Nitrospirota</taxon>
        <taxon>Nitrospiria</taxon>
        <taxon>Nitrospirales</taxon>
        <taxon>Nitrospiraceae</taxon>
        <taxon>Leptospirillum</taxon>
    </lineage>
</organism>
<accession>A0A1V3SVT0</accession>
<proteinExistence type="predicted"/>
<feature type="region of interest" description="Disordered" evidence="1">
    <location>
        <begin position="60"/>
        <end position="82"/>
    </location>
</feature>
<evidence type="ECO:0008006" key="5">
    <source>
        <dbReference type="Google" id="ProtNLM"/>
    </source>
</evidence>
<feature type="region of interest" description="Disordered" evidence="1">
    <location>
        <begin position="97"/>
        <end position="165"/>
    </location>
</feature>
<evidence type="ECO:0000313" key="4">
    <source>
        <dbReference type="Proteomes" id="UP000188586"/>
    </source>
</evidence>
<feature type="region of interest" description="Disordered" evidence="1">
    <location>
        <begin position="397"/>
        <end position="417"/>
    </location>
</feature>
<dbReference type="RefSeq" id="WP_077303783.1">
    <property type="nucleotide sequence ID" value="NZ_JBPKCJ010000001.1"/>
</dbReference>
<evidence type="ECO:0000256" key="1">
    <source>
        <dbReference type="SAM" id="MobiDB-lite"/>
    </source>
</evidence>
<evidence type="ECO:0000256" key="2">
    <source>
        <dbReference type="SAM" id="Phobius"/>
    </source>
</evidence>
<sequence length="454" mass="47921">MSRKDEVEVVASFQAPGELSPLKKMPFWKKPFFLKGLILGSLFGVVVFFLVHVKKNNVPHATSVPSAPPLPSHATGVSKNPEYQRKISMLNRERAELAVRTGQSSVPTAGGDEKAGEGEIGNTLTKASRPPDSPPHGSSGESLRRSERRRAYEAARSTEEASVDKEISGILSTWSGAGGGMTVLYAPKATRDLREKTPGTKPSSGSSGKPKKNIPIIPAGKILYGRIINELNSDHPGPVLAQAVGGKFDGVKFLGSFQRDHGALVIKFDRVIYTDGETDSIGAYAVSPGTKLRSGLATDVNHHYLYRYGALLGAAFLQGFGESAMYANSTSYPSTFGTPVIGFNGMTLLQQSEMGIGQAGMMLSGNAMNAFNRPTTVKVAANTPVGLMIVAETGQKLPKESSSGGNTPAKPGLVNAPVPSIVPQPGYPATPMMGGYPGYGGGYGYGMPMMPMMP</sequence>
<feature type="transmembrane region" description="Helical" evidence="2">
    <location>
        <begin position="32"/>
        <end position="53"/>
    </location>
</feature>
<dbReference type="AlphaFoldDB" id="A0A1V3SVT0"/>
<gene>
    <name evidence="3" type="ORF">BOX24_05120</name>
</gene>
<dbReference type="EMBL" id="MPOJ01000010">
    <property type="protein sequence ID" value="OOH72770.1"/>
    <property type="molecule type" value="Genomic_DNA"/>
</dbReference>
<keyword evidence="2" id="KW-0472">Membrane</keyword>
<dbReference type="CDD" id="cd16431">
    <property type="entry name" value="IcmE"/>
    <property type="match status" value="1"/>
</dbReference>
<feature type="compositionally biased region" description="Low complexity" evidence="1">
    <location>
        <begin position="199"/>
        <end position="208"/>
    </location>
</feature>
<keyword evidence="2" id="KW-0812">Transmembrane</keyword>
<comment type="caution">
    <text evidence="3">The sequence shown here is derived from an EMBL/GenBank/DDBJ whole genome shotgun (WGS) entry which is preliminary data.</text>
</comment>
<dbReference type="Proteomes" id="UP000188586">
    <property type="component" value="Unassembled WGS sequence"/>
</dbReference>
<dbReference type="Pfam" id="PF03743">
    <property type="entry name" value="TrbI"/>
    <property type="match status" value="1"/>
</dbReference>
<dbReference type="InterPro" id="IPR049855">
    <property type="entry name" value="DotG/IcmE-like_C"/>
</dbReference>